<organism evidence="1 2">
    <name type="scientific">Favolaschia claudopus</name>
    <dbReference type="NCBI Taxonomy" id="2862362"/>
    <lineage>
        <taxon>Eukaryota</taxon>
        <taxon>Fungi</taxon>
        <taxon>Dikarya</taxon>
        <taxon>Basidiomycota</taxon>
        <taxon>Agaricomycotina</taxon>
        <taxon>Agaricomycetes</taxon>
        <taxon>Agaricomycetidae</taxon>
        <taxon>Agaricales</taxon>
        <taxon>Marasmiineae</taxon>
        <taxon>Mycenaceae</taxon>
        <taxon>Favolaschia</taxon>
    </lineage>
</organism>
<keyword evidence="2" id="KW-1185">Reference proteome</keyword>
<accession>A0AAW0DBI3</accession>
<sequence length="130" mass="15047">MGCLALRVEWCKAFARTRRYNEEVRLLREEMRRTIAYGESAEREWRGLAEVELEGSSPELAEGRRAYAAEHAATERARCIDLEKRWRPMLRKADAYLKEGTAAGDEITVEVDIEDEVEPEEEEARLEGED</sequence>
<protein>
    <submittedName>
        <fullName evidence="1">Uncharacterized protein</fullName>
    </submittedName>
</protein>
<name>A0AAW0DBI3_9AGAR</name>
<comment type="caution">
    <text evidence="1">The sequence shown here is derived from an EMBL/GenBank/DDBJ whole genome shotgun (WGS) entry which is preliminary data.</text>
</comment>
<dbReference type="Proteomes" id="UP001362999">
    <property type="component" value="Unassembled WGS sequence"/>
</dbReference>
<dbReference type="AlphaFoldDB" id="A0AAW0DBI3"/>
<evidence type="ECO:0000313" key="1">
    <source>
        <dbReference type="EMBL" id="KAK7050124.1"/>
    </source>
</evidence>
<evidence type="ECO:0000313" key="2">
    <source>
        <dbReference type="Proteomes" id="UP001362999"/>
    </source>
</evidence>
<proteinExistence type="predicted"/>
<gene>
    <name evidence="1" type="ORF">R3P38DRAFT_2763172</name>
</gene>
<reference evidence="1 2" key="1">
    <citation type="journal article" date="2024" name="J Genomics">
        <title>Draft genome sequencing and assembly of Favolaschia claudopus CIRM-BRFM 2984 isolated from oak limbs.</title>
        <authorList>
            <person name="Navarro D."/>
            <person name="Drula E."/>
            <person name="Chaduli D."/>
            <person name="Cazenave R."/>
            <person name="Ahrendt S."/>
            <person name="Wang J."/>
            <person name="Lipzen A."/>
            <person name="Daum C."/>
            <person name="Barry K."/>
            <person name="Grigoriev I.V."/>
            <person name="Favel A."/>
            <person name="Rosso M.N."/>
            <person name="Martin F."/>
        </authorList>
    </citation>
    <scope>NUCLEOTIDE SEQUENCE [LARGE SCALE GENOMIC DNA]</scope>
    <source>
        <strain evidence="1 2">CIRM-BRFM 2984</strain>
    </source>
</reference>
<dbReference type="EMBL" id="JAWWNJ010000008">
    <property type="protein sequence ID" value="KAK7050124.1"/>
    <property type="molecule type" value="Genomic_DNA"/>
</dbReference>